<dbReference type="RefSeq" id="WP_119931511.1">
    <property type="nucleotide sequence ID" value="NZ_QZEY01000027.1"/>
</dbReference>
<evidence type="ECO:0000313" key="1">
    <source>
        <dbReference type="EMBL" id="RJL21050.1"/>
    </source>
</evidence>
<proteinExistence type="predicted"/>
<gene>
    <name evidence="1" type="ORF">D5H75_38195</name>
</gene>
<evidence type="ECO:0000313" key="2">
    <source>
        <dbReference type="Proteomes" id="UP000265768"/>
    </source>
</evidence>
<protein>
    <submittedName>
        <fullName evidence="1">Uncharacterized protein</fullName>
    </submittedName>
</protein>
<dbReference type="AlphaFoldDB" id="A0A3A4A2W4"/>
<sequence length="119" mass="13412">MSRPSPPSSAKLIQLLDLGVETLEAYGRAELAAEDCEVIPAKGLSDEALTELGFTLGPVDPVDPLFREATLPRGWQRRLDPEDSRSVLVYDRAGQRRLRLWYKAAPYDRDARISIEYRP</sequence>
<keyword evidence="2" id="KW-1185">Reference proteome</keyword>
<organism evidence="1 2">
    <name type="scientific">Bailinhaonella thermotolerans</name>
    <dbReference type="NCBI Taxonomy" id="1070861"/>
    <lineage>
        <taxon>Bacteria</taxon>
        <taxon>Bacillati</taxon>
        <taxon>Actinomycetota</taxon>
        <taxon>Actinomycetes</taxon>
        <taxon>Streptosporangiales</taxon>
        <taxon>Streptosporangiaceae</taxon>
        <taxon>Bailinhaonella</taxon>
    </lineage>
</organism>
<name>A0A3A4A2W4_9ACTN</name>
<dbReference type="EMBL" id="QZEY01000027">
    <property type="protein sequence ID" value="RJL21050.1"/>
    <property type="molecule type" value="Genomic_DNA"/>
</dbReference>
<dbReference type="Proteomes" id="UP000265768">
    <property type="component" value="Unassembled WGS sequence"/>
</dbReference>
<reference evidence="1 2" key="1">
    <citation type="submission" date="2018-09" db="EMBL/GenBank/DDBJ databases">
        <title>YIM 75507 draft genome.</title>
        <authorList>
            <person name="Tang S."/>
            <person name="Feng Y."/>
        </authorList>
    </citation>
    <scope>NUCLEOTIDE SEQUENCE [LARGE SCALE GENOMIC DNA]</scope>
    <source>
        <strain evidence="1 2">YIM 75507</strain>
    </source>
</reference>
<accession>A0A3A4A2W4</accession>
<comment type="caution">
    <text evidence="1">The sequence shown here is derived from an EMBL/GenBank/DDBJ whole genome shotgun (WGS) entry which is preliminary data.</text>
</comment>
<dbReference type="OrthoDB" id="4774204at2"/>